<evidence type="ECO:0000256" key="1">
    <source>
        <dbReference type="SAM" id="MobiDB-lite"/>
    </source>
</evidence>
<sequence length="120" mass="12656">MEQATEGGSGVIAGPLAHRPLLGSGHGWLVTADEASNLHLLNPITGGPGRAPARHRAPQRQDGHGRAGRPRVRRLRRAGLRADHPGDRPGARLHARPGGALGQPLRQPRLRRAPPAHADG</sequence>
<dbReference type="EMBL" id="CM009756">
    <property type="protein sequence ID" value="PUZ45380.1"/>
    <property type="molecule type" value="Genomic_DNA"/>
</dbReference>
<reference evidence="2 3" key="1">
    <citation type="submission" date="2018-04" db="EMBL/GenBank/DDBJ databases">
        <title>WGS assembly of Panicum hallii var. hallii HAL2.</title>
        <authorList>
            <person name="Lovell J."/>
            <person name="Jenkins J."/>
            <person name="Lowry D."/>
            <person name="Mamidi S."/>
            <person name="Sreedasyam A."/>
            <person name="Weng X."/>
            <person name="Barry K."/>
            <person name="Bonette J."/>
            <person name="Campitelli B."/>
            <person name="Daum C."/>
            <person name="Gordon S."/>
            <person name="Gould B."/>
            <person name="Lipzen A."/>
            <person name="MacQueen A."/>
            <person name="Palacio-Mejia J."/>
            <person name="Plott C."/>
            <person name="Shakirov E."/>
            <person name="Shu S."/>
            <person name="Yoshinaga Y."/>
            <person name="Zane M."/>
            <person name="Rokhsar D."/>
            <person name="Grimwood J."/>
            <person name="Schmutz J."/>
            <person name="Juenger T."/>
        </authorList>
    </citation>
    <scope>NUCLEOTIDE SEQUENCE [LARGE SCALE GENOMIC DNA]</scope>
    <source>
        <strain evidence="3">cv. HAL2</strain>
    </source>
</reference>
<dbReference type="Gramene" id="PUZ45380">
    <property type="protein sequence ID" value="PUZ45380"/>
    <property type="gene ID" value="GQ55_8G218200"/>
</dbReference>
<organism evidence="2 3">
    <name type="scientific">Panicum hallii var. hallii</name>
    <dbReference type="NCBI Taxonomy" id="1504633"/>
    <lineage>
        <taxon>Eukaryota</taxon>
        <taxon>Viridiplantae</taxon>
        <taxon>Streptophyta</taxon>
        <taxon>Embryophyta</taxon>
        <taxon>Tracheophyta</taxon>
        <taxon>Spermatophyta</taxon>
        <taxon>Magnoliopsida</taxon>
        <taxon>Liliopsida</taxon>
        <taxon>Poales</taxon>
        <taxon>Poaceae</taxon>
        <taxon>PACMAD clade</taxon>
        <taxon>Panicoideae</taxon>
        <taxon>Panicodae</taxon>
        <taxon>Paniceae</taxon>
        <taxon>Panicinae</taxon>
        <taxon>Panicum</taxon>
        <taxon>Panicum sect. Panicum</taxon>
    </lineage>
</organism>
<proteinExistence type="predicted"/>
<feature type="compositionally biased region" description="Basic and acidic residues" evidence="1">
    <location>
        <begin position="80"/>
        <end position="90"/>
    </location>
</feature>
<evidence type="ECO:0000313" key="3">
    <source>
        <dbReference type="Proteomes" id="UP000244336"/>
    </source>
</evidence>
<feature type="region of interest" description="Disordered" evidence="1">
    <location>
        <begin position="39"/>
        <end position="120"/>
    </location>
</feature>
<feature type="region of interest" description="Disordered" evidence="1">
    <location>
        <begin position="1"/>
        <end position="24"/>
    </location>
</feature>
<evidence type="ECO:0000313" key="2">
    <source>
        <dbReference type="EMBL" id="PUZ45380.1"/>
    </source>
</evidence>
<protein>
    <submittedName>
        <fullName evidence="2">Uncharacterized protein</fullName>
    </submittedName>
</protein>
<keyword evidence="3" id="KW-1185">Reference proteome</keyword>
<gene>
    <name evidence="2" type="ORF">GQ55_8G218200</name>
</gene>
<feature type="compositionally biased region" description="Basic residues" evidence="1">
    <location>
        <begin position="66"/>
        <end position="79"/>
    </location>
</feature>
<dbReference type="Proteomes" id="UP000244336">
    <property type="component" value="Chromosome 8"/>
</dbReference>
<accession>A0A2T7CPW3</accession>
<dbReference type="AlphaFoldDB" id="A0A2T7CPW3"/>
<name>A0A2T7CPW3_9POAL</name>